<keyword evidence="7" id="KW-1185">Reference proteome</keyword>
<dbReference type="InterPro" id="IPR003604">
    <property type="entry name" value="Matrin/U1-like-C_Znf_C2H2"/>
</dbReference>
<organism evidence="6 7">
    <name type="scientific">Albugo candida</name>
    <dbReference type="NCBI Taxonomy" id="65357"/>
    <lineage>
        <taxon>Eukaryota</taxon>
        <taxon>Sar</taxon>
        <taxon>Stramenopiles</taxon>
        <taxon>Oomycota</taxon>
        <taxon>Peronosporomycetes</taxon>
        <taxon>Albuginales</taxon>
        <taxon>Albuginaceae</taxon>
        <taxon>Albugo</taxon>
    </lineage>
</organism>
<name>A0A024G5I4_9STRA</name>
<dbReference type="EMBL" id="CAIX01000028">
    <property type="protein sequence ID" value="CCI42016.1"/>
    <property type="molecule type" value="Genomic_DNA"/>
</dbReference>
<dbReference type="OrthoDB" id="10250354at2759"/>
<keyword evidence="1" id="KW-0479">Metal-binding</keyword>
<dbReference type="InterPro" id="IPR036869">
    <property type="entry name" value="J_dom_sf"/>
</dbReference>
<sequence length="429" mass="50695">MRCYYDVLSIDSHATAHEIKKAYHAQALKWHPDKHQQSAMSIEEATKIFQELQHAYRVLINPHERNWYDNHRDQLLQYDRDASAEDGSIMFDHYTRDSAFKGYNDHQKGFFAVYSAAFQHIVDLEEIEEGLPKFGNVTDELGSVQDFYVKWMSFSTKRSFSWMNIYSTTEVTTRIFRRAAEKENKRRRERAKKNYNQKVRELVKFVRKRDSRILEFEQEKASQRESQRTFKAQRNLAKKAAYEQAKISFQRQQLEAWERNHVDSSAGEPEKTGSEQYLNGALPDWVQYPDDAQLSCVVCDKTFNTDKQLRNHLYSKKHGEIVAMMKLDGHLDNLVSTKIGIDDLQTRFSPFNVIDETKMPDQVGEQDNFLEKTMSPVSSDEKMVDTKEKRLARELRAAEKRRERKEQRKLEKRQERNVLTHLERSQSTK</sequence>
<proteinExistence type="predicted"/>
<dbReference type="PANTHER" id="PTHR44029">
    <property type="entry name" value="DNAJ HOMOLOG SUBFAMILY C MEMBER 21"/>
    <property type="match status" value="1"/>
</dbReference>
<dbReference type="Proteomes" id="UP000053237">
    <property type="component" value="Unassembled WGS sequence"/>
</dbReference>
<dbReference type="Gene3D" id="1.10.287.110">
    <property type="entry name" value="DnaJ domain"/>
    <property type="match status" value="1"/>
</dbReference>
<dbReference type="Pfam" id="PF21884">
    <property type="entry name" value="ZUO1-like_ZHD"/>
    <property type="match status" value="1"/>
</dbReference>
<dbReference type="InterPro" id="IPR013087">
    <property type="entry name" value="Znf_C2H2_type"/>
</dbReference>
<dbReference type="Pfam" id="PF12171">
    <property type="entry name" value="zf-C2H2_jaz"/>
    <property type="match status" value="1"/>
</dbReference>
<dbReference type="PRINTS" id="PR00625">
    <property type="entry name" value="JDOMAIN"/>
</dbReference>
<dbReference type="InterPro" id="IPR001623">
    <property type="entry name" value="DnaJ_domain"/>
</dbReference>
<evidence type="ECO:0000256" key="4">
    <source>
        <dbReference type="SAM" id="MobiDB-lite"/>
    </source>
</evidence>
<dbReference type="SUPFAM" id="SSF46565">
    <property type="entry name" value="Chaperone J-domain"/>
    <property type="match status" value="1"/>
</dbReference>
<dbReference type="GO" id="GO:0003676">
    <property type="term" value="F:nucleic acid binding"/>
    <property type="evidence" value="ECO:0007669"/>
    <property type="project" value="InterPro"/>
</dbReference>
<dbReference type="Pfam" id="PF00226">
    <property type="entry name" value="DnaJ"/>
    <property type="match status" value="1"/>
</dbReference>
<dbReference type="GO" id="GO:0008270">
    <property type="term" value="F:zinc ion binding"/>
    <property type="evidence" value="ECO:0007669"/>
    <property type="project" value="UniProtKB-KW"/>
</dbReference>
<dbReference type="InterPro" id="IPR054076">
    <property type="entry name" value="ZUO1-like_ZHD"/>
</dbReference>
<dbReference type="GO" id="GO:0005737">
    <property type="term" value="C:cytoplasm"/>
    <property type="evidence" value="ECO:0007669"/>
    <property type="project" value="TreeGrafter"/>
</dbReference>
<dbReference type="PROSITE" id="PS00028">
    <property type="entry name" value="ZINC_FINGER_C2H2_1"/>
    <property type="match status" value="1"/>
</dbReference>
<gene>
    <name evidence="6" type="ORF">BN9_028000</name>
</gene>
<evidence type="ECO:0000256" key="3">
    <source>
        <dbReference type="ARBA" id="ARBA00022833"/>
    </source>
</evidence>
<keyword evidence="3" id="KW-0862">Zinc</keyword>
<dbReference type="InterPro" id="IPR036236">
    <property type="entry name" value="Znf_C2H2_sf"/>
</dbReference>
<feature type="region of interest" description="Disordered" evidence="4">
    <location>
        <begin position="396"/>
        <end position="429"/>
    </location>
</feature>
<evidence type="ECO:0000259" key="5">
    <source>
        <dbReference type="PROSITE" id="PS50076"/>
    </source>
</evidence>
<protein>
    <recommendedName>
        <fullName evidence="5">J domain-containing protein</fullName>
    </recommendedName>
</protein>
<dbReference type="InParanoid" id="A0A024G5I4"/>
<dbReference type="SUPFAM" id="SSF57667">
    <property type="entry name" value="beta-beta-alpha zinc fingers"/>
    <property type="match status" value="1"/>
</dbReference>
<dbReference type="STRING" id="65357.A0A024G5I4"/>
<dbReference type="Gene3D" id="3.30.160.60">
    <property type="entry name" value="Classic Zinc Finger"/>
    <property type="match status" value="1"/>
</dbReference>
<reference evidence="6 7" key="1">
    <citation type="submission" date="2012-05" db="EMBL/GenBank/DDBJ databases">
        <title>Recombination and specialization in a pathogen metapopulation.</title>
        <authorList>
            <person name="Gardiner A."/>
            <person name="Kemen E."/>
            <person name="Schultz-Larsen T."/>
            <person name="MacLean D."/>
            <person name="Van Oosterhout C."/>
            <person name="Jones J.D.G."/>
        </authorList>
    </citation>
    <scope>NUCLEOTIDE SEQUENCE [LARGE SCALE GENOMIC DNA]</scope>
    <source>
        <strain evidence="6 7">Ac Nc2</strain>
    </source>
</reference>
<dbReference type="CDD" id="cd06257">
    <property type="entry name" value="DnaJ"/>
    <property type="match status" value="1"/>
</dbReference>
<dbReference type="SMART" id="SM00271">
    <property type="entry name" value="DnaJ"/>
    <property type="match status" value="1"/>
</dbReference>
<dbReference type="InterPro" id="IPR051964">
    <property type="entry name" value="Chaperone_stress_response"/>
</dbReference>
<dbReference type="PANTHER" id="PTHR44029:SF1">
    <property type="entry name" value="DNAJ HOMOLOG SUBFAMILY C MEMBER 21"/>
    <property type="match status" value="1"/>
</dbReference>
<evidence type="ECO:0000313" key="6">
    <source>
        <dbReference type="EMBL" id="CCI42016.1"/>
    </source>
</evidence>
<dbReference type="SMART" id="SM00451">
    <property type="entry name" value="ZnF_U1"/>
    <property type="match status" value="1"/>
</dbReference>
<accession>A0A024G5I4</accession>
<feature type="domain" description="J" evidence="5">
    <location>
        <begin position="3"/>
        <end position="72"/>
    </location>
</feature>
<dbReference type="InterPro" id="IPR022755">
    <property type="entry name" value="Znf_C2H2_jaz"/>
</dbReference>
<dbReference type="AlphaFoldDB" id="A0A024G5I4"/>
<comment type="caution">
    <text evidence="6">The sequence shown here is derived from an EMBL/GenBank/DDBJ whole genome shotgun (WGS) entry which is preliminary data.</text>
</comment>
<keyword evidence="2" id="KW-0863">Zinc-finger</keyword>
<dbReference type="PROSITE" id="PS50076">
    <property type="entry name" value="DNAJ_2"/>
    <property type="match status" value="1"/>
</dbReference>
<evidence type="ECO:0000256" key="2">
    <source>
        <dbReference type="ARBA" id="ARBA00022771"/>
    </source>
</evidence>
<evidence type="ECO:0000313" key="7">
    <source>
        <dbReference type="Proteomes" id="UP000053237"/>
    </source>
</evidence>
<evidence type="ECO:0000256" key="1">
    <source>
        <dbReference type="ARBA" id="ARBA00022723"/>
    </source>
</evidence>